<reference evidence="1" key="1">
    <citation type="submission" date="2021-11" db="EMBL/GenBank/DDBJ databases">
        <title>Legionella maioricencis sp. nov., a new species isolated from hot water samples in Mallorca.</title>
        <authorList>
            <person name="Crespi S."/>
            <person name="Drasar V."/>
            <person name="Salva-Serra F."/>
            <person name="Jaen-Luchoro D."/>
            <person name="Pineiro-Iglesias B."/>
            <person name="Aliaga F."/>
            <person name="Fernandez-Juarez V."/>
            <person name="Coll G."/>
            <person name="Moore E.R.B."/>
            <person name="Bennasar-Figueras A."/>
        </authorList>
    </citation>
    <scope>NUCLEOTIDE SEQUENCE</scope>
    <source>
        <strain evidence="1">HCPI-6</strain>
    </source>
</reference>
<evidence type="ECO:0000313" key="2">
    <source>
        <dbReference type="Proteomes" id="UP001139721"/>
    </source>
</evidence>
<dbReference type="Proteomes" id="UP001139721">
    <property type="component" value="Unassembled WGS sequence"/>
</dbReference>
<organism evidence="1 2">
    <name type="scientific">Legionella maioricensis</name>
    <dbReference type="NCBI Taxonomy" id="2896528"/>
    <lineage>
        <taxon>Bacteria</taxon>
        <taxon>Pseudomonadati</taxon>
        <taxon>Pseudomonadota</taxon>
        <taxon>Gammaproteobacteria</taxon>
        <taxon>Legionellales</taxon>
        <taxon>Legionellaceae</taxon>
        <taxon>Legionella</taxon>
    </lineage>
</organism>
<evidence type="ECO:0000313" key="1">
    <source>
        <dbReference type="EMBL" id="MCL9684219.1"/>
    </source>
</evidence>
<keyword evidence="2" id="KW-1185">Reference proteome</keyword>
<protein>
    <submittedName>
        <fullName evidence="1">Uncharacterized protein</fullName>
    </submittedName>
</protein>
<dbReference type="AlphaFoldDB" id="A0A9X2D0F3"/>
<dbReference type="EMBL" id="JAJKBJ010000009">
    <property type="protein sequence ID" value="MCL9684219.1"/>
    <property type="molecule type" value="Genomic_DNA"/>
</dbReference>
<sequence>MELNDFHQDPVGWPWRALTTPNIDDYINWFKTNSYVVKKNQSINFQGTFFGKEEPISINTASTSLTPSGILT</sequence>
<proteinExistence type="predicted"/>
<gene>
    <name evidence="1" type="ORF">LOX96_08960</name>
</gene>
<dbReference type="RefSeq" id="WP_250421130.1">
    <property type="nucleotide sequence ID" value="NZ_JAJKBJ010000009.1"/>
</dbReference>
<comment type="caution">
    <text evidence="1">The sequence shown here is derived from an EMBL/GenBank/DDBJ whole genome shotgun (WGS) entry which is preliminary data.</text>
</comment>
<accession>A0A9X2D0F3</accession>
<name>A0A9X2D0F3_9GAMM</name>